<protein>
    <submittedName>
        <fullName evidence="4">C2H2-type domain-containing protein</fullName>
    </submittedName>
</protein>
<evidence type="ECO:0000256" key="1">
    <source>
        <dbReference type="PROSITE-ProRule" id="PRU00042"/>
    </source>
</evidence>
<evidence type="ECO:0000313" key="4">
    <source>
        <dbReference type="WBParaSite" id="ALUE_0001146601-mRNA-1"/>
    </source>
</evidence>
<dbReference type="PROSITE" id="PS00028">
    <property type="entry name" value="ZINC_FINGER_C2H2_1"/>
    <property type="match status" value="1"/>
</dbReference>
<keyword evidence="3" id="KW-1185">Reference proteome</keyword>
<accession>A0A0M3I419</accession>
<evidence type="ECO:0000259" key="2">
    <source>
        <dbReference type="PROSITE" id="PS50157"/>
    </source>
</evidence>
<dbReference type="Proteomes" id="UP000036681">
    <property type="component" value="Unplaced"/>
</dbReference>
<dbReference type="AlphaFoldDB" id="A0A0M3I419"/>
<dbReference type="WBParaSite" id="ALUE_0001146601-mRNA-1">
    <property type="protein sequence ID" value="ALUE_0001146601-mRNA-1"/>
    <property type="gene ID" value="ALUE_0001146601"/>
</dbReference>
<name>A0A0M3I419_ASCLU</name>
<keyword evidence="1" id="KW-0479">Metal-binding</keyword>
<keyword evidence="1" id="KW-0863">Zinc-finger</keyword>
<keyword evidence="1" id="KW-0862">Zinc</keyword>
<evidence type="ECO:0000313" key="3">
    <source>
        <dbReference type="Proteomes" id="UP000036681"/>
    </source>
</evidence>
<sequence>MTNDESVSAKKLRVWNPAIEDNHENTQSVKIIPQAIVHSNTHFNTPLNLFLQNYVQLARPYIARLQTDSFAAYQPFMAPQRCPPPPIPPPPPPPPPQFMTPFMLNEYIANPIVQNALGAIPTPNQNCCAICGSAFRLTADLVQHMRANHRSSKFKRTQKRSQ</sequence>
<dbReference type="InterPro" id="IPR013087">
    <property type="entry name" value="Znf_C2H2_type"/>
</dbReference>
<feature type="domain" description="C2H2-type" evidence="2">
    <location>
        <begin position="126"/>
        <end position="154"/>
    </location>
</feature>
<organism evidence="3 4">
    <name type="scientific">Ascaris lumbricoides</name>
    <name type="common">Giant roundworm</name>
    <dbReference type="NCBI Taxonomy" id="6252"/>
    <lineage>
        <taxon>Eukaryota</taxon>
        <taxon>Metazoa</taxon>
        <taxon>Ecdysozoa</taxon>
        <taxon>Nematoda</taxon>
        <taxon>Chromadorea</taxon>
        <taxon>Rhabditida</taxon>
        <taxon>Spirurina</taxon>
        <taxon>Ascaridomorpha</taxon>
        <taxon>Ascaridoidea</taxon>
        <taxon>Ascarididae</taxon>
        <taxon>Ascaris</taxon>
    </lineage>
</organism>
<dbReference type="GO" id="GO:0008270">
    <property type="term" value="F:zinc ion binding"/>
    <property type="evidence" value="ECO:0007669"/>
    <property type="project" value="UniProtKB-KW"/>
</dbReference>
<dbReference type="PROSITE" id="PS50157">
    <property type="entry name" value="ZINC_FINGER_C2H2_2"/>
    <property type="match status" value="1"/>
</dbReference>
<reference evidence="4" key="1">
    <citation type="submission" date="2017-02" db="UniProtKB">
        <authorList>
            <consortium name="WormBaseParasite"/>
        </authorList>
    </citation>
    <scope>IDENTIFICATION</scope>
</reference>
<proteinExistence type="predicted"/>